<dbReference type="FunFam" id="1.10.287.130:FF:000003">
    <property type="entry name" value="Histidine kinase"/>
    <property type="match status" value="1"/>
</dbReference>
<keyword evidence="11" id="KW-1133">Transmembrane helix</keyword>
<dbReference type="RefSeq" id="WP_200352056.1">
    <property type="nucleotide sequence ID" value="NZ_BAABHZ010000001.1"/>
</dbReference>
<dbReference type="InterPro" id="IPR005467">
    <property type="entry name" value="His_kinase_dom"/>
</dbReference>
<dbReference type="InterPro" id="IPR011006">
    <property type="entry name" value="CheY-like_superfamily"/>
</dbReference>
<evidence type="ECO:0000256" key="13">
    <source>
        <dbReference type="PROSITE-ProRule" id="PRU00169"/>
    </source>
</evidence>
<keyword evidence="17" id="KW-1185">Reference proteome</keyword>
<dbReference type="InterPro" id="IPR003661">
    <property type="entry name" value="HisK_dim/P_dom"/>
</dbReference>
<dbReference type="CDD" id="cd17546">
    <property type="entry name" value="REC_hyHK_CKI1_RcsC-like"/>
    <property type="match status" value="1"/>
</dbReference>
<protein>
    <recommendedName>
        <fullName evidence="3">histidine kinase</fullName>
        <ecNumber evidence="3">2.7.13.3</ecNumber>
    </recommendedName>
</protein>
<dbReference type="PANTHER" id="PTHR45339:SF5">
    <property type="entry name" value="HISTIDINE KINASE"/>
    <property type="match status" value="1"/>
</dbReference>
<comment type="subcellular location">
    <subcellularLocation>
        <location evidence="2">Cell membrane</location>
        <topology evidence="2">Multi-pass membrane protein</topology>
    </subcellularLocation>
</comment>
<keyword evidence="8" id="KW-0547">Nucleotide-binding</keyword>
<feature type="domain" description="Response regulatory" evidence="15">
    <location>
        <begin position="17"/>
        <end position="164"/>
    </location>
</feature>
<dbReference type="SUPFAM" id="SSF55874">
    <property type="entry name" value="ATPase domain of HSP90 chaperone/DNA topoisomerase II/histidine kinase"/>
    <property type="match status" value="1"/>
</dbReference>
<keyword evidence="12" id="KW-0472">Membrane</keyword>
<keyword evidence="9" id="KW-0418">Kinase</keyword>
<dbReference type="AlphaFoldDB" id="A0A934V8C2"/>
<evidence type="ECO:0000256" key="12">
    <source>
        <dbReference type="ARBA" id="ARBA00023136"/>
    </source>
</evidence>
<name>A0A934V8C2_9BACT</name>
<dbReference type="PROSITE" id="PS50110">
    <property type="entry name" value="RESPONSE_REGULATORY"/>
    <property type="match status" value="3"/>
</dbReference>
<evidence type="ECO:0000256" key="2">
    <source>
        <dbReference type="ARBA" id="ARBA00004651"/>
    </source>
</evidence>
<dbReference type="SUPFAM" id="SSF47384">
    <property type="entry name" value="Homodimeric domain of signal transducing histidine kinase"/>
    <property type="match status" value="1"/>
</dbReference>
<dbReference type="GO" id="GO:0005524">
    <property type="term" value="F:ATP binding"/>
    <property type="evidence" value="ECO:0007669"/>
    <property type="project" value="UniProtKB-KW"/>
</dbReference>
<sequence length="734" mass="80395">MNPATPSHPPAADPPHRILVVDDNRAIHEDFRKILEGDPVVDDFEDEDAAFFGTASTAPKKTQFKLDFASQGLEALEMVAASREKGYRYSLVFMDVRMPPGLDGIETTARLWEIDPDVQIVICTAYSDYSWEGMVERLGLTDRLLILKKPFDVVEVIQCAHALTGKWLLLQQTRLHAEKLECAVRTRTAELEKTNLQLNETLGELSIARDEALESVRLKSRFLANMSHEIRTPMNGVIGMAELLLHTELNADQRDYIDTIRGSADLLLNLINDLLDSSKIESGSLHFETSDFDLNMVVEGTLDIVGSIARHKGLELVGYVGKDVFANLRGDPGRLRQVLTNILSNAVKFTNDGEVILNVSSLEETETETRLLFEVRDTGIGIAKDLCLRIFEPFVQADGSDARKYGGTGLGLSISRQIVEALGGEIGVESEPGEGSRFWFSAGFQKQTGQSPQAPAVVDFPEDMRVLVVDDNATNRKILQLQLSNLQMSSTSASGGQEAMEMLRKENTGDAPFTLALLDMQMPGMDGLSLAKLIKSDPATSGTRLLLLSSLGDHLSESILTEAGVEGHLVKPLKQTRLHSALSTILSHHSSGAAAGPAASKPSNDMQKPVSSLRILLAEDNLVNQRVTLLQLQRLGYTADVAKDGLEVLSALEKTPYDVILMDCQMPTMDGYAATREIRLRHTRPIHIIAMTANAMPEERDMCLEAGMDAFLSKPVSPPVLGDLLEKVMVQATA</sequence>
<dbReference type="EMBL" id="JAENIK010000012">
    <property type="protein sequence ID" value="MBK1817102.1"/>
    <property type="molecule type" value="Genomic_DNA"/>
</dbReference>
<evidence type="ECO:0000256" key="6">
    <source>
        <dbReference type="ARBA" id="ARBA00022679"/>
    </source>
</evidence>
<dbReference type="FunFam" id="3.30.565.10:FF:000010">
    <property type="entry name" value="Sensor histidine kinase RcsC"/>
    <property type="match status" value="1"/>
</dbReference>
<evidence type="ECO:0000256" key="10">
    <source>
        <dbReference type="ARBA" id="ARBA00022840"/>
    </source>
</evidence>
<dbReference type="CDD" id="cd00082">
    <property type="entry name" value="HisKA"/>
    <property type="match status" value="1"/>
</dbReference>
<evidence type="ECO:0000256" key="8">
    <source>
        <dbReference type="ARBA" id="ARBA00022741"/>
    </source>
</evidence>
<dbReference type="Pfam" id="PF02518">
    <property type="entry name" value="HATPase_c"/>
    <property type="match status" value="1"/>
</dbReference>
<feature type="domain" description="Histidine kinase" evidence="14">
    <location>
        <begin position="225"/>
        <end position="446"/>
    </location>
</feature>
<gene>
    <name evidence="16" type="ORF">JIN84_15895</name>
</gene>
<keyword evidence="4" id="KW-1003">Cell membrane</keyword>
<feature type="domain" description="Response regulatory" evidence="15">
    <location>
        <begin position="614"/>
        <end position="729"/>
    </location>
</feature>
<evidence type="ECO:0000259" key="14">
    <source>
        <dbReference type="PROSITE" id="PS50109"/>
    </source>
</evidence>
<accession>A0A934V8C2</accession>
<reference evidence="16" key="1">
    <citation type="submission" date="2021-01" db="EMBL/GenBank/DDBJ databases">
        <title>Modified the classification status of verrucomicrobia.</title>
        <authorList>
            <person name="Feng X."/>
        </authorList>
    </citation>
    <scope>NUCLEOTIDE SEQUENCE</scope>
    <source>
        <strain evidence="16">JCM 18052</strain>
    </source>
</reference>
<dbReference type="InterPro" id="IPR001789">
    <property type="entry name" value="Sig_transdc_resp-reg_receiver"/>
</dbReference>
<dbReference type="GO" id="GO:0005886">
    <property type="term" value="C:plasma membrane"/>
    <property type="evidence" value="ECO:0007669"/>
    <property type="project" value="UniProtKB-SubCell"/>
</dbReference>
<dbReference type="Pfam" id="PF00072">
    <property type="entry name" value="Response_reg"/>
    <property type="match status" value="3"/>
</dbReference>
<dbReference type="Gene3D" id="1.10.287.130">
    <property type="match status" value="1"/>
</dbReference>
<dbReference type="CDD" id="cd16922">
    <property type="entry name" value="HATPase_EvgS-ArcB-TorS-like"/>
    <property type="match status" value="1"/>
</dbReference>
<dbReference type="Gene3D" id="3.30.565.10">
    <property type="entry name" value="Histidine kinase-like ATPase, C-terminal domain"/>
    <property type="match status" value="1"/>
</dbReference>
<evidence type="ECO:0000256" key="7">
    <source>
        <dbReference type="ARBA" id="ARBA00022692"/>
    </source>
</evidence>
<dbReference type="InterPro" id="IPR036097">
    <property type="entry name" value="HisK_dim/P_sf"/>
</dbReference>
<dbReference type="PANTHER" id="PTHR45339">
    <property type="entry name" value="HYBRID SIGNAL TRANSDUCTION HISTIDINE KINASE J"/>
    <property type="match status" value="1"/>
</dbReference>
<dbReference type="SMART" id="SM00388">
    <property type="entry name" value="HisKA"/>
    <property type="match status" value="1"/>
</dbReference>
<evidence type="ECO:0000256" key="1">
    <source>
        <dbReference type="ARBA" id="ARBA00000085"/>
    </source>
</evidence>
<keyword evidence="10" id="KW-0067">ATP-binding</keyword>
<evidence type="ECO:0000313" key="17">
    <source>
        <dbReference type="Proteomes" id="UP000600139"/>
    </source>
</evidence>
<dbReference type="SMART" id="SM00448">
    <property type="entry name" value="REC"/>
    <property type="match status" value="3"/>
</dbReference>
<feature type="domain" description="Response regulatory" evidence="15">
    <location>
        <begin position="465"/>
        <end position="586"/>
    </location>
</feature>
<keyword evidence="6" id="KW-0808">Transferase</keyword>
<dbReference type="InterPro" id="IPR004358">
    <property type="entry name" value="Sig_transdc_His_kin-like_C"/>
</dbReference>
<dbReference type="GO" id="GO:0000155">
    <property type="term" value="F:phosphorelay sensor kinase activity"/>
    <property type="evidence" value="ECO:0007669"/>
    <property type="project" value="InterPro"/>
</dbReference>
<evidence type="ECO:0000256" key="11">
    <source>
        <dbReference type="ARBA" id="ARBA00022989"/>
    </source>
</evidence>
<feature type="modified residue" description="4-aspartylphosphate" evidence="13">
    <location>
        <position position="95"/>
    </location>
</feature>
<comment type="catalytic activity">
    <reaction evidence="1">
        <text>ATP + protein L-histidine = ADP + protein N-phospho-L-histidine.</text>
        <dbReference type="EC" id="2.7.13.3"/>
    </reaction>
</comment>
<dbReference type="Pfam" id="PF00512">
    <property type="entry name" value="HisKA"/>
    <property type="match status" value="1"/>
</dbReference>
<evidence type="ECO:0000256" key="3">
    <source>
        <dbReference type="ARBA" id="ARBA00012438"/>
    </source>
</evidence>
<evidence type="ECO:0000256" key="9">
    <source>
        <dbReference type="ARBA" id="ARBA00022777"/>
    </source>
</evidence>
<dbReference type="InterPro" id="IPR036890">
    <property type="entry name" value="HATPase_C_sf"/>
</dbReference>
<evidence type="ECO:0000256" key="5">
    <source>
        <dbReference type="ARBA" id="ARBA00022553"/>
    </source>
</evidence>
<dbReference type="EC" id="2.7.13.3" evidence="3"/>
<evidence type="ECO:0000313" key="16">
    <source>
        <dbReference type="EMBL" id="MBK1817102.1"/>
    </source>
</evidence>
<dbReference type="Proteomes" id="UP000600139">
    <property type="component" value="Unassembled WGS sequence"/>
</dbReference>
<dbReference type="PROSITE" id="PS50109">
    <property type="entry name" value="HIS_KIN"/>
    <property type="match status" value="1"/>
</dbReference>
<dbReference type="Gene3D" id="3.40.50.2300">
    <property type="match status" value="3"/>
</dbReference>
<feature type="modified residue" description="4-aspartylphosphate" evidence="13">
    <location>
        <position position="663"/>
    </location>
</feature>
<evidence type="ECO:0000259" key="15">
    <source>
        <dbReference type="PROSITE" id="PS50110"/>
    </source>
</evidence>
<keyword evidence="5 13" id="KW-0597">Phosphoprotein</keyword>
<dbReference type="PRINTS" id="PR00344">
    <property type="entry name" value="BCTRLSENSOR"/>
</dbReference>
<feature type="modified residue" description="4-aspartylphosphate" evidence="13">
    <location>
        <position position="519"/>
    </location>
</feature>
<comment type="caution">
    <text evidence="16">The sequence shown here is derived from an EMBL/GenBank/DDBJ whole genome shotgun (WGS) entry which is preliminary data.</text>
</comment>
<dbReference type="SUPFAM" id="SSF52172">
    <property type="entry name" value="CheY-like"/>
    <property type="match status" value="3"/>
</dbReference>
<evidence type="ECO:0000256" key="4">
    <source>
        <dbReference type="ARBA" id="ARBA00022475"/>
    </source>
</evidence>
<dbReference type="InterPro" id="IPR003594">
    <property type="entry name" value="HATPase_dom"/>
</dbReference>
<dbReference type="SMART" id="SM00387">
    <property type="entry name" value="HATPase_c"/>
    <property type="match status" value="1"/>
</dbReference>
<organism evidence="16 17">
    <name type="scientific">Luteolibacter yonseiensis</name>
    <dbReference type="NCBI Taxonomy" id="1144680"/>
    <lineage>
        <taxon>Bacteria</taxon>
        <taxon>Pseudomonadati</taxon>
        <taxon>Verrucomicrobiota</taxon>
        <taxon>Verrucomicrobiia</taxon>
        <taxon>Verrucomicrobiales</taxon>
        <taxon>Verrucomicrobiaceae</taxon>
        <taxon>Luteolibacter</taxon>
    </lineage>
</organism>
<keyword evidence="7" id="KW-0812">Transmembrane</keyword>
<proteinExistence type="predicted"/>